<dbReference type="PROSITE" id="PS50994">
    <property type="entry name" value="INTEGRASE"/>
    <property type="match status" value="1"/>
</dbReference>
<evidence type="ECO:0000259" key="5">
    <source>
        <dbReference type="PROSITE" id="PS50878"/>
    </source>
</evidence>
<gene>
    <name evidence="7" type="ORF">V1264_018863</name>
</gene>
<protein>
    <recommendedName>
        <fullName evidence="9">Endonuclease</fullName>
    </recommendedName>
</protein>
<dbReference type="PROSITE" id="PS50175">
    <property type="entry name" value="ASP_PROT_RETROV"/>
    <property type="match status" value="1"/>
</dbReference>
<evidence type="ECO:0000313" key="7">
    <source>
        <dbReference type="EMBL" id="KAK7104092.1"/>
    </source>
</evidence>
<dbReference type="GO" id="GO:0004190">
    <property type="term" value="F:aspartic-type endopeptidase activity"/>
    <property type="evidence" value="ECO:0007669"/>
    <property type="project" value="InterPro"/>
</dbReference>
<evidence type="ECO:0000256" key="3">
    <source>
        <dbReference type="SAM" id="MobiDB-lite"/>
    </source>
</evidence>
<dbReference type="SUPFAM" id="SSF53098">
    <property type="entry name" value="Ribonuclease H-like"/>
    <property type="match status" value="1"/>
</dbReference>
<keyword evidence="2" id="KW-0808">Transferase</keyword>
<dbReference type="FunFam" id="3.30.420.10:FF:000063">
    <property type="entry name" value="Retrovirus-related Pol polyprotein from transposon 297-like Protein"/>
    <property type="match status" value="1"/>
</dbReference>
<dbReference type="InterPro" id="IPR036397">
    <property type="entry name" value="RNaseH_sf"/>
</dbReference>
<evidence type="ECO:0008006" key="9">
    <source>
        <dbReference type="Google" id="ProtNLM"/>
    </source>
</evidence>
<feature type="domain" description="Reverse transcriptase" evidence="5">
    <location>
        <begin position="461"/>
        <end position="638"/>
    </location>
</feature>
<dbReference type="Pfam" id="PF17919">
    <property type="entry name" value="RT_RNaseH_2"/>
    <property type="match status" value="1"/>
</dbReference>
<dbReference type="Gene3D" id="3.30.420.10">
    <property type="entry name" value="Ribonuclease H-like superfamily/Ribonuclease H"/>
    <property type="match status" value="1"/>
</dbReference>
<dbReference type="GO" id="GO:0003676">
    <property type="term" value="F:nucleic acid binding"/>
    <property type="evidence" value="ECO:0007669"/>
    <property type="project" value="InterPro"/>
</dbReference>
<dbReference type="FunFam" id="3.30.70.270:FF:000115">
    <property type="entry name" value="Polyprotein of retroviral origin, putative"/>
    <property type="match status" value="1"/>
</dbReference>
<name>A0AAN9BEL7_9CAEN</name>
<dbReference type="Gene3D" id="1.10.340.70">
    <property type="match status" value="1"/>
</dbReference>
<sequence length="1322" mass="150372">MAEQPNQPPLQAERRHYTANVPIPSKLVMEGNLSQNWKKFKRQWDNYEIASRLDKEEGEYRCAVLLACIGEDAMEVYDSMRFSEGENKKDISVVIKKLEEFCVGATHEAFETYRFHIRRQDSSESIDAYVAALRQLAKNCNYGIMEDRMIRDRIVVGVKSDTMREKLLEDSTLTFKKAVDICRAYESSQQQLHEMSKETTVDRLKGVPNAMQKGQHPKTQWKRPSRNLGERSQKCTRCGRDQHGRESCPAAKAECRKCLKKGHYAVCCFSKPISQASVKEVKDEAYLGAVSNAGTDAWHVDVQLEQSNIQFKMDTGADVTVMPAVMVPKNKYPLERPSKRLFGPGKIPLKVLGQFTSKMKVKNAMSIQDIYVVEDLEEPLLGRPAIQALGLVKRVEMVKEGDKERIQKTFPRLFSGLGKMKETYTIRLKDSAVPYAVTAPRRVPLPFQQKVEEELRRLQDQEVIRPVNTPTDWCAPIVVVPKAHNDAVRICVDLTRLNESVKRENYPLPSTDQLLAQLEEATVFTKLDCNSGFYQVPLEKSSQELTTFITPIGRFCFQRLPFGISSGSEVFHRIMSQLLSDIPGVICDIDDVLVYGRNQVEHDQRLKQVLEKLQDAGVTLNDKCAFGQTSIKFLGHVISKDGVQMDPDKVEAIRNMPRPKSVPELRRVLGLVNFVRKFSPNLAEETRPLRDLLKKEIQWTWGDAQERAFLRLKEQLTSPPVLAHYSTSLPTKVSADASSYGLGAVLLQERDGEWQPVFFASRSMTSTEQRYAQVEKEALASTWACEKFADFLIGLPSFTIETDHRPLLALLKSKQLDELSPRIQRFRMRLMRYRYDVIYTAGKDLTTADALSRAPVGSPQTSDLQLDSDVAAYVKSVVEGFPASKQRMDEIRAKQQKDIICCKVKDYCNKGWPDVNKVEPDLKPFHTVRDDLTVQQGLLLFRDRLVIPEVMRQDILSKIHGGHQGIVKCRALARSSVWWPGLSTDIKVMIEECATCVKERKPPPEPLQPTPVPDYPWQKVGVDLMDWRGNDYLVVVDYFSRYIEMALLRSTTSEIVIQHLKSIMSRHGIPEVMMTDNGPQFDADKFSRFAEEYGFIHETSSPRYPQANGEAERAVQTLKQLLLKAEDPYVAMLNYRATPLQCGFSPAERLMGRRLRTKVPAVPNLLIPDWPKFHDMRSADVQQKEAQKKNHDKRHRAQPLPTLKPGERVWLKTPTEKEAVILRPVAPRSYELQTKTGIQRRNRRHLNRRLSDAPTPKQSPDKASTTIPPDAGRPGHRGDDGGFPDPSSEQRETDSPSEGLPNERPVTTRSGRVVKRPNILDL</sequence>
<dbReference type="Pfam" id="PF00077">
    <property type="entry name" value="RVP"/>
    <property type="match status" value="1"/>
</dbReference>
<dbReference type="Proteomes" id="UP001374579">
    <property type="component" value="Unassembled WGS sequence"/>
</dbReference>
<dbReference type="InterPro" id="IPR021109">
    <property type="entry name" value="Peptidase_aspartic_dom_sf"/>
</dbReference>
<feature type="compositionally biased region" description="Basic and acidic residues" evidence="3">
    <location>
        <begin position="1179"/>
        <end position="1189"/>
    </location>
</feature>
<dbReference type="InterPro" id="IPR050951">
    <property type="entry name" value="Retrovirus_Pol_polyprotein"/>
</dbReference>
<dbReference type="GO" id="GO:0006508">
    <property type="term" value="P:proteolysis"/>
    <property type="evidence" value="ECO:0007669"/>
    <property type="project" value="InterPro"/>
</dbReference>
<dbReference type="FunFam" id="1.10.340.70:FF:000003">
    <property type="entry name" value="Protein CBG25708"/>
    <property type="match status" value="1"/>
</dbReference>
<dbReference type="PANTHER" id="PTHR37984:SF9">
    <property type="entry name" value="INTEGRASE CATALYTIC DOMAIN-CONTAINING PROTEIN"/>
    <property type="match status" value="1"/>
</dbReference>
<feature type="region of interest" description="Disordered" evidence="3">
    <location>
        <begin position="1179"/>
        <end position="1206"/>
    </location>
</feature>
<dbReference type="Gene3D" id="2.40.70.10">
    <property type="entry name" value="Acid Proteases"/>
    <property type="match status" value="1"/>
</dbReference>
<dbReference type="PROSITE" id="PS50878">
    <property type="entry name" value="RT_POL"/>
    <property type="match status" value="1"/>
</dbReference>
<evidence type="ECO:0000256" key="2">
    <source>
        <dbReference type="ARBA" id="ARBA00022918"/>
    </source>
</evidence>
<feature type="compositionally biased region" description="Polar residues" evidence="3">
    <location>
        <begin position="1256"/>
        <end position="1267"/>
    </location>
</feature>
<dbReference type="InterPro" id="IPR041577">
    <property type="entry name" value="RT_RNaseH_2"/>
</dbReference>
<dbReference type="CDD" id="cd09274">
    <property type="entry name" value="RNase_HI_RT_Ty3"/>
    <property type="match status" value="1"/>
</dbReference>
<dbReference type="Gene3D" id="3.10.10.10">
    <property type="entry name" value="HIV Type 1 Reverse Transcriptase, subunit A, domain 1"/>
    <property type="match status" value="1"/>
</dbReference>
<dbReference type="Pfam" id="PF17921">
    <property type="entry name" value="Integrase_H2C2"/>
    <property type="match status" value="1"/>
</dbReference>
<proteinExistence type="predicted"/>
<feature type="compositionally biased region" description="Basic residues" evidence="3">
    <location>
        <begin position="1238"/>
        <end position="1248"/>
    </location>
</feature>
<dbReference type="InterPro" id="IPR043502">
    <property type="entry name" value="DNA/RNA_pol_sf"/>
</dbReference>
<dbReference type="SUPFAM" id="SSF50630">
    <property type="entry name" value="Acid proteases"/>
    <property type="match status" value="1"/>
</dbReference>
<evidence type="ECO:0000259" key="4">
    <source>
        <dbReference type="PROSITE" id="PS50175"/>
    </source>
</evidence>
<dbReference type="EMBL" id="JBAMIC010000008">
    <property type="protein sequence ID" value="KAK7104092.1"/>
    <property type="molecule type" value="Genomic_DNA"/>
</dbReference>
<dbReference type="PANTHER" id="PTHR37984">
    <property type="entry name" value="PROTEIN CBG26694"/>
    <property type="match status" value="1"/>
</dbReference>
<dbReference type="InterPro" id="IPR043128">
    <property type="entry name" value="Rev_trsase/Diguanyl_cyclase"/>
</dbReference>
<evidence type="ECO:0000313" key="8">
    <source>
        <dbReference type="Proteomes" id="UP001374579"/>
    </source>
</evidence>
<dbReference type="InterPro" id="IPR001584">
    <property type="entry name" value="Integrase_cat-core"/>
</dbReference>
<dbReference type="Pfam" id="PF00665">
    <property type="entry name" value="rve"/>
    <property type="match status" value="1"/>
</dbReference>
<dbReference type="CDD" id="cd01647">
    <property type="entry name" value="RT_LTR"/>
    <property type="match status" value="1"/>
</dbReference>
<reference evidence="7 8" key="1">
    <citation type="submission" date="2024-02" db="EMBL/GenBank/DDBJ databases">
        <title>Chromosome-scale genome assembly of the rough periwinkle Littorina saxatilis.</title>
        <authorList>
            <person name="De Jode A."/>
            <person name="Faria R."/>
            <person name="Formenti G."/>
            <person name="Sims Y."/>
            <person name="Smith T.P."/>
            <person name="Tracey A."/>
            <person name="Wood J.M.D."/>
            <person name="Zagrodzka Z.B."/>
            <person name="Johannesson K."/>
            <person name="Butlin R.K."/>
            <person name="Leder E.H."/>
        </authorList>
    </citation>
    <scope>NUCLEOTIDE SEQUENCE [LARGE SCALE GENOMIC DNA]</scope>
    <source>
        <strain evidence="7">Snail1</strain>
        <tissue evidence="7">Muscle</tissue>
    </source>
</reference>
<accession>A0AAN9BEL7</accession>
<dbReference type="GO" id="GO:0015074">
    <property type="term" value="P:DNA integration"/>
    <property type="evidence" value="ECO:0007669"/>
    <property type="project" value="InterPro"/>
</dbReference>
<evidence type="ECO:0000259" key="6">
    <source>
        <dbReference type="PROSITE" id="PS50994"/>
    </source>
</evidence>
<dbReference type="InterPro" id="IPR000477">
    <property type="entry name" value="RT_dom"/>
</dbReference>
<dbReference type="SUPFAM" id="SSF56672">
    <property type="entry name" value="DNA/RNA polymerases"/>
    <property type="match status" value="1"/>
</dbReference>
<dbReference type="InterPro" id="IPR018061">
    <property type="entry name" value="Retropepsins"/>
</dbReference>
<dbReference type="InterPro" id="IPR001995">
    <property type="entry name" value="Peptidase_A2_cat"/>
</dbReference>
<dbReference type="Pfam" id="PF00078">
    <property type="entry name" value="RVT_1"/>
    <property type="match status" value="1"/>
</dbReference>
<evidence type="ECO:0000256" key="1">
    <source>
        <dbReference type="ARBA" id="ARBA00022801"/>
    </source>
</evidence>
<keyword evidence="2" id="KW-0695">RNA-directed DNA polymerase</keyword>
<dbReference type="InterPro" id="IPR041588">
    <property type="entry name" value="Integrase_H2C2"/>
</dbReference>
<organism evidence="7 8">
    <name type="scientific">Littorina saxatilis</name>
    <dbReference type="NCBI Taxonomy" id="31220"/>
    <lineage>
        <taxon>Eukaryota</taxon>
        <taxon>Metazoa</taxon>
        <taxon>Spiralia</taxon>
        <taxon>Lophotrochozoa</taxon>
        <taxon>Mollusca</taxon>
        <taxon>Gastropoda</taxon>
        <taxon>Caenogastropoda</taxon>
        <taxon>Littorinimorpha</taxon>
        <taxon>Littorinoidea</taxon>
        <taxon>Littorinidae</taxon>
        <taxon>Littorina</taxon>
    </lineage>
</organism>
<feature type="domain" description="Peptidase A2" evidence="4">
    <location>
        <begin position="309"/>
        <end position="385"/>
    </location>
</feature>
<dbReference type="GO" id="GO:0003964">
    <property type="term" value="F:RNA-directed DNA polymerase activity"/>
    <property type="evidence" value="ECO:0007669"/>
    <property type="project" value="UniProtKB-KW"/>
</dbReference>
<keyword evidence="1" id="KW-0378">Hydrolase</keyword>
<dbReference type="InterPro" id="IPR012337">
    <property type="entry name" value="RNaseH-like_sf"/>
</dbReference>
<keyword evidence="8" id="KW-1185">Reference proteome</keyword>
<comment type="caution">
    <text evidence="7">The sequence shown here is derived from an EMBL/GenBank/DDBJ whole genome shotgun (WGS) entry which is preliminary data.</text>
</comment>
<feature type="region of interest" description="Disordered" evidence="3">
    <location>
        <begin position="1232"/>
        <end position="1322"/>
    </location>
</feature>
<feature type="domain" description="Integrase catalytic" evidence="6">
    <location>
        <begin position="1012"/>
        <end position="1124"/>
    </location>
</feature>
<keyword evidence="2" id="KW-0548">Nucleotidyltransferase</keyword>
<dbReference type="Gene3D" id="3.30.70.270">
    <property type="match status" value="2"/>
</dbReference>